<evidence type="ECO:0000313" key="3">
    <source>
        <dbReference type="Proteomes" id="UP001597521"/>
    </source>
</evidence>
<accession>A0ABW5QI53</accession>
<evidence type="ECO:0000259" key="1">
    <source>
        <dbReference type="Pfam" id="PF02581"/>
    </source>
</evidence>
<dbReference type="Pfam" id="PF02581">
    <property type="entry name" value="TMP-TENI"/>
    <property type="match status" value="1"/>
</dbReference>
<name>A0ABW5QI53_9HYPH</name>
<protein>
    <submittedName>
        <fullName evidence="2">Thiamine phosphate synthase</fullName>
    </submittedName>
</protein>
<dbReference type="InterPro" id="IPR022998">
    <property type="entry name" value="ThiamineP_synth_TenI"/>
</dbReference>
<dbReference type="InterPro" id="IPR036206">
    <property type="entry name" value="ThiamineP_synth_sf"/>
</dbReference>
<dbReference type="InterPro" id="IPR013785">
    <property type="entry name" value="Aldolase_TIM"/>
</dbReference>
<dbReference type="Gene3D" id="3.20.20.70">
    <property type="entry name" value="Aldolase class I"/>
    <property type="match status" value="1"/>
</dbReference>
<organism evidence="2 3">
    <name type="scientific">Devosia albogilva</name>
    <dbReference type="NCBI Taxonomy" id="429726"/>
    <lineage>
        <taxon>Bacteria</taxon>
        <taxon>Pseudomonadati</taxon>
        <taxon>Pseudomonadota</taxon>
        <taxon>Alphaproteobacteria</taxon>
        <taxon>Hyphomicrobiales</taxon>
        <taxon>Devosiaceae</taxon>
        <taxon>Devosia</taxon>
    </lineage>
</organism>
<dbReference type="RefSeq" id="WP_386832329.1">
    <property type="nucleotide sequence ID" value="NZ_JBHUNP010000001.1"/>
</dbReference>
<keyword evidence="3" id="KW-1185">Reference proteome</keyword>
<dbReference type="Proteomes" id="UP001597521">
    <property type="component" value="Unassembled WGS sequence"/>
</dbReference>
<feature type="domain" description="Thiamine phosphate synthase/TenI" evidence="1">
    <location>
        <begin position="5"/>
        <end position="154"/>
    </location>
</feature>
<sequence>MAPELYLITPAEADAPDFGSRLMAVLSASPAAAILVRRASLDERTYARLVADVVNIGQGAGAAVLVEDDVALAKRLGADGVHVTGGLEAAREAVSALKPDLIVGAGNIRSRHDAMSFGELGIDYLLFGPLGGDTDPKAAELASWWAETFEIPAVLSDPGATTLDAAGAEFLALSTSIWSAPAPADALKAVLAEAST</sequence>
<dbReference type="EMBL" id="JBHUNP010000001">
    <property type="protein sequence ID" value="MFD2647299.1"/>
    <property type="molecule type" value="Genomic_DNA"/>
</dbReference>
<evidence type="ECO:0000313" key="2">
    <source>
        <dbReference type="EMBL" id="MFD2647299.1"/>
    </source>
</evidence>
<gene>
    <name evidence="2" type="ORF">ACFSX5_05745</name>
</gene>
<dbReference type="CDD" id="cd00564">
    <property type="entry name" value="TMP_TenI"/>
    <property type="match status" value="1"/>
</dbReference>
<comment type="caution">
    <text evidence="2">The sequence shown here is derived from an EMBL/GenBank/DDBJ whole genome shotgun (WGS) entry which is preliminary data.</text>
</comment>
<proteinExistence type="predicted"/>
<reference evidence="3" key="1">
    <citation type="journal article" date="2019" name="Int. J. Syst. Evol. Microbiol.">
        <title>The Global Catalogue of Microorganisms (GCM) 10K type strain sequencing project: providing services to taxonomists for standard genome sequencing and annotation.</title>
        <authorList>
            <consortium name="The Broad Institute Genomics Platform"/>
            <consortium name="The Broad Institute Genome Sequencing Center for Infectious Disease"/>
            <person name="Wu L."/>
            <person name="Ma J."/>
        </authorList>
    </citation>
    <scope>NUCLEOTIDE SEQUENCE [LARGE SCALE GENOMIC DNA]</scope>
    <source>
        <strain evidence="3">CCM 7427</strain>
    </source>
</reference>
<dbReference type="SUPFAM" id="SSF51391">
    <property type="entry name" value="Thiamin phosphate synthase"/>
    <property type="match status" value="1"/>
</dbReference>